<organism evidence="1">
    <name type="scientific">Anguilla anguilla</name>
    <name type="common">European freshwater eel</name>
    <name type="synonym">Muraena anguilla</name>
    <dbReference type="NCBI Taxonomy" id="7936"/>
    <lineage>
        <taxon>Eukaryota</taxon>
        <taxon>Metazoa</taxon>
        <taxon>Chordata</taxon>
        <taxon>Craniata</taxon>
        <taxon>Vertebrata</taxon>
        <taxon>Euteleostomi</taxon>
        <taxon>Actinopterygii</taxon>
        <taxon>Neopterygii</taxon>
        <taxon>Teleostei</taxon>
        <taxon>Anguilliformes</taxon>
        <taxon>Anguillidae</taxon>
        <taxon>Anguilla</taxon>
    </lineage>
</organism>
<dbReference type="AlphaFoldDB" id="A0A0E9QL61"/>
<evidence type="ECO:0000313" key="1">
    <source>
        <dbReference type="EMBL" id="JAH17646.1"/>
    </source>
</evidence>
<reference evidence="1" key="1">
    <citation type="submission" date="2014-11" db="EMBL/GenBank/DDBJ databases">
        <authorList>
            <person name="Amaro Gonzalez C."/>
        </authorList>
    </citation>
    <scope>NUCLEOTIDE SEQUENCE</scope>
</reference>
<sequence>MKYENTCMIDIHNCLSIVNDSPFGGVHADLRLWQVIGPSYGMVLCICS</sequence>
<dbReference type="EMBL" id="GBXM01090931">
    <property type="protein sequence ID" value="JAH17646.1"/>
    <property type="molecule type" value="Transcribed_RNA"/>
</dbReference>
<name>A0A0E9QL61_ANGAN</name>
<accession>A0A0E9QL61</accession>
<reference evidence="1" key="2">
    <citation type="journal article" date="2015" name="Fish Shellfish Immunol.">
        <title>Early steps in the European eel (Anguilla anguilla)-Vibrio vulnificus interaction in the gills: Role of the RtxA13 toxin.</title>
        <authorList>
            <person name="Callol A."/>
            <person name="Pajuelo D."/>
            <person name="Ebbesson L."/>
            <person name="Teles M."/>
            <person name="MacKenzie S."/>
            <person name="Amaro C."/>
        </authorList>
    </citation>
    <scope>NUCLEOTIDE SEQUENCE</scope>
</reference>
<protein>
    <submittedName>
        <fullName evidence="1">Uncharacterized protein</fullName>
    </submittedName>
</protein>
<proteinExistence type="predicted"/>